<evidence type="ECO:0000256" key="3">
    <source>
        <dbReference type="ARBA" id="ARBA00023125"/>
    </source>
</evidence>
<evidence type="ECO:0000259" key="5">
    <source>
        <dbReference type="PROSITE" id="PS50932"/>
    </source>
</evidence>
<organism evidence="6 7">
    <name type="scientific">Paenibacillus thalictri</name>
    <dbReference type="NCBI Taxonomy" id="2527873"/>
    <lineage>
        <taxon>Bacteria</taxon>
        <taxon>Bacillati</taxon>
        <taxon>Bacillota</taxon>
        <taxon>Bacilli</taxon>
        <taxon>Bacillales</taxon>
        <taxon>Paenibacillaceae</taxon>
        <taxon>Paenibacillus</taxon>
    </lineage>
</organism>
<dbReference type="PROSITE" id="PS50932">
    <property type="entry name" value="HTH_LACI_2"/>
    <property type="match status" value="1"/>
</dbReference>
<dbReference type="Pfam" id="PF00356">
    <property type="entry name" value="LacI"/>
    <property type="match status" value="1"/>
</dbReference>
<dbReference type="InterPro" id="IPR010982">
    <property type="entry name" value="Lambda_DNA-bd_dom_sf"/>
</dbReference>
<keyword evidence="1" id="KW-0678">Repressor</keyword>
<gene>
    <name evidence="6" type="ORF">EYB31_20350</name>
</gene>
<dbReference type="InterPro" id="IPR028082">
    <property type="entry name" value="Peripla_BP_I"/>
</dbReference>
<proteinExistence type="predicted"/>
<keyword evidence="4" id="KW-0804">Transcription</keyword>
<dbReference type="Proteomes" id="UP000293142">
    <property type="component" value="Unassembled WGS sequence"/>
</dbReference>
<comment type="caution">
    <text evidence="6">The sequence shown here is derived from an EMBL/GenBank/DDBJ whole genome shotgun (WGS) entry which is preliminary data.</text>
</comment>
<dbReference type="Gene3D" id="1.10.260.40">
    <property type="entry name" value="lambda repressor-like DNA-binding domains"/>
    <property type="match status" value="1"/>
</dbReference>
<name>A0A4Q9DP35_9BACL</name>
<dbReference type="EMBL" id="SIRE01000014">
    <property type="protein sequence ID" value="TBL76343.1"/>
    <property type="molecule type" value="Genomic_DNA"/>
</dbReference>
<evidence type="ECO:0000256" key="4">
    <source>
        <dbReference type="ARBA" id="ARBA00023163"/>
    </source>
</evidence>
<evidence type="ECO:0000313" key="7">
    <source>
        <dbReference type="Proteomes" id="UP000293142"/>
    </source>
</evidence>
<dbReference type="PANTHER" id="PTHR30146">
    <property type="entry name" value="LACI-RELATED TRANSCRIPTIONAL REPRESSOR"/>
    <property type="match status" value="1"/>
</dbReference>
<dbReference type="SUPFAM" id="SSF53822">
    <property type="entry name" value="Periplasmic binding protein-like I"/>
    <property type="match status" value="1"/>
</dbReference>
<keyword evidence="7" id="KW-1185">Reference proteome</keyword>
<dbReference type="Gene3D" id="3.40.50.2300">
    <property type="match status" value="2"/>
</dbReference>
<dbReference type="RefSeq" id="WP_131015250.1">
    <property type="nucleotide sequence ID" value="NZ_SIRE01000014.1"/>
</dbReference>
<dbReference type="Pfam" id="PF00532">
    <property type="entry name" value="Peripla_BP_1"/>
    <property type="match status" value="1"/>
</dbReference>
<dbReference type="InterPro" id="IPR001761">
    <property type="entry name" value="Peripla_BP/Lac1_sug-bd_dom"/>
</dbReference>
<keyword evidence="2" id="KW-0805">Transcription regulation</keyword>
<dbReference type="PANTHER" id="PTHR30146:SF95">
    <property type="entry name" value="RIBOSE OPERON REPRESSOR"/>
    <property type="match status" value="1"/>
</dbReference>
<dbReference type="SUPFAM" id="SSF47413">
    <property type="entry name" value="lambda repressor-like DNA-binding domains"/>
    <property type="match status" value="1"/>
</dbReference>
<dbReference type="GO" id="GO:0003700">
    <property type="term" value="F:DNA-binding transcription factor activity"/>
    <property type="evidence" value="ECO:0007669"/>
    <property type="project" value="TreeGrafter"/>
</dbReference>
<dbReference type="SMART" id="SM00354">
    <property type="entry name" value="HTH_LACI"/>
    <property type="match status" value="1"/>
</dbReference>
<dbReference type="GO" id="GO:0000976">
    <property type="term" value="F:transcription cis-regulatory region binding"/>
    <property type="evidence" value="ECO:0007669"/>
    <property type="project" value="TreeGrafter"/>
</dbReference>
<sequence>MFNLYRWGRSVLQKNITAHDIANHLGISQSTVSRVFTPGASVSEKTRRRVLEAAELLGYRPNMLARSLITKKTNMIGLVMGDIDNPFYPEVLSKLSGELKKRQYNVLLLNAENDDVPSESLIQFLGYNIEGLVVTDVLLSSSIVSQFAELDIPIVLFNRYTTNAHCHTVCCDNMDGGRRIGEYLLRTGHRRLAFISGDPNTSTSQDREKGFRDALLNEGLHFMTESGGYTYEMAYEAANRLFLRADRPDAIFCANDIMAIGAIDAAKKLGVRVPEDVSIIGFDNIKPAAWAGYDLTTWTQPVDRMIEATIDLLLEKIEEPDRRSQADYQWIKGHLVERNTVMTRNKND</sequence>
<dbReference type="CDD" id="cd01392">
    <property type="entry name" value="HTH_LacI"/>
    <property type="match status" value="1"/>
</dbReference>
<evidence type="ECO:0000256" key="2">
    <source>
        <dbReference type="ARBA" id="ARBA00023015"/>
    </source>
</evidence>
<keyword evidence="3 6" id="KW-0238">DNA-binding</keyword>
<dbReference type="OrthoDB" id="9796186at2"/>
<reference evidence="6 7" key="1">
    <citation type="submission" date="2019-02" db="EMBL/GenBank/DDBJ databases">
        <title>Paenibacillus sp. nov., isolated from surface-sterilized tissue of Thalictrum simplex L.</title>
        <authorList>
            <person name="Tuo L."/>
        </authorList>
    </citation>
    <scope>NUCLEOTIDE SEQUENCE [LARGE SCALE GENOMIC DNA]</scope>
    <source>
        <strain evidence="6 7">N2SHLJ1</strain>
    </source>
</reference>
<accession>A0A4Q9DP35</accession>
<protein>
    <submittedName>
        <fullName evidence="6">LacI family DNA-binding transcriptional regulator</fullName>
    </submittedName>
</protein>
<dbReference type="AlphaFoldDB" id="A0A4Q9DP35"/>
<evidence type="ECO:0000313" key="6">
    <source>
        <dbReference type="EMBL" id="TBL76343.1"/>
    </source>
</evidence>
<evidence type="ECO:0000256" key="1">
    <source>
        <dbReference type="ARBA" id="ARBA00022491"/>
    </source>
</evidence>
<dbReference type="CDD" id="cd06278">
    <property type="entry name" value="PBP1_LacI-like"/>
    <property type="match status" value="1"/>
</dbReference>
<dbReference type="InterPro" id="IPR000843">
    <property type="entry name" value="HTH_LacI"/>
</dbReference>
<feature type="domain" description="HTH lacI-type" evidence="5">
    <location>
        <begin position="16"/>
        <end position="70"/>
    </location>
</feature>